<reference evidence="2" key="1">
    <citation type="journal article" date="2019" name="Int. J. Syst. Evol. Microbiol.">
        <title>The Global Catalogue of Microorganisms (GCM) 10K type strain sequencing project: providing services to taxonomists for standard genome sequencing and annotation.</title>
        <authorList>
            <consortium name="The Broad Institute Genomics Platform"/>
            <consortium name="The Broad Institute Genome Sequencing Center for Infectious Disease"/>
            <person name="Wu L."/>
            <person name="Ma J."/>
        </authorList>
    </citation>
    <scope>NUCLEOTIDE SEQUENCE [LARGE SCALE GENOMIC DNA]</scope>
    <source>
        <strain evidence="2">JCM 15933</strain>
    </source>
</reference>
<evidence type="ECO:0000313" key="2">
    <source>
        <dbReference type="Proteomes" id="UP001501470"/>
    </source>
</evidence>
<protein>
    <submittedName>
        <fullName evidence="1">Uncharacterized protein</fullName>
    </submittedName>
</protein>
<comment type="caution">
    <text evidence="1">The sequence shown here is derived from an EMBL/GenBank/DDBJ whole genome shotgun (WGS) entry which is preliminary data.</text>
</comment>
<dbReference type="RefSeq" id="WP_344505492.1">
    <property type="nucleotide sequence ID" value="NZ_BAAAQD010000012.1"/>
</dbReference>
<name>A0ABP4LXZ4_9ACTN</name>
<keyword evidence="2" id="KW-1185">Reference proteome</keyword>
<proteinExistence type="predicted"/>
<evidence type="ECO:0000313" key="1">
    <source>
        <dbReference type="EMBL" id="GAA1533044.1"/>
    </source>
</evidence>
<dbReference type="EMBL" id="BAAAQD010000012">
    <property type="protein sequence ID" value="GAA1533044.1"/>
    <property type="molecule type" value="Genomic_DNA"/>
</dbReference>
<accession>A0ABP4LXZ4</accession>
<dbReference type="Proteomes" id="UP001501470">
    <property type="component" value="Unassembled WGS sequence"/>
</dbReference>
<organism evidence="1 2">
    <name type="scientific">Dactylosporangium maewongense</name>
    <dbReference type="NCBI Taxonomy" id="634393"/>
    <lineage>
        <taxon>Bacteria</taxon>
        <taxon>Bacillati</taxon>
        <taxon>Actinomycetota</taxon>
        <taxon>Actinomycetes</taxon>
        <taxon>Micromonosporales</taxon>
        <taxon>Micromonosporaceae</taxon>
        <taxon>Dactylosporangium</taxon>
    </lineage>
</organism>
<gene>
    <name evidence="1" type="ORF">GCM10009827_058800</name>
</gene>
<sequence length="48" mass="5338">MFRFPRRSAAQAGVRFCDGCAEVSTAADRAWRRVERTRAELAALAGPR</sequence>